<evidence type="ECO:0000256" key="1">
    <source>
        <dbReference type="SAM" id="MobiDB-lite"/>
    </source>
</evidence>
<protein>
    <submittedName>
        <fullName evidence="2">Uncharacterized protein</fullName>
    </submittedName>
</protein>
<proteinExistence type="predicted"/>
<organism evidence="2 3">
    <name type="scientific">Actinoplanes cyaneus</name>
    <dbReference type="NCBI Taxonomy" id="52696"/>
    <lineage>
        <taxon>Bacteria</taxon>
        <taxon>Bacillati</taxon>
        <taxon>Actinomycetota</taxon>
        <taxon>Actinomycetes</taxon>
        <taxon>Micromonosporales</taxon>
        <taxon>Micromonosporaceae</taxon>
        <taxon>Actinoplanes</taxon>
    </lineage>
</organism>
<feature type="region of interest" description="Disordered" evidence="1">
    <location>
        <begin position="344"/>
        <end position="363"/>
    </location>
</feature>
<dbReference type="Proteomes" id="UP000619479">
    <property type="component" value="Unassembled WGS sequence"/>
</dbReference>
<comment type="caution">
    <text evidence="2">The sequence shown here is derived from an EMBL/GenBank/DDBJ whole genome shotgun (WGS) entry which is preliminary data.</text>
</comment>
<gene>
    <name evidence="2" type="ORF">Acy02nite_21180</name>
</gene>
<accession>A0A919M374</accession>
<feature type="compositionally biased region" description="Polar residues" evidence="1">
    <location>
        <begin position="287"/>
        <end position="300"/>
    </location>
</feature>
<evidence type="ECO:0000313" key="2">
    <source>
        <dbReference type="EMBL" id="GID64237.1"/>
    </source>
</evidence>
<name>A0A919M374_9ACTN</name>
<feature type="region of interest" description="Disordered" evidence="1">
    <location>
        <begin position="27"/>
        <end position="55"/>
    </location>
</feature>
<dbReference type="AlphaFoldDB" id="A0A919M374"/>
<evidence type="ECO:0000313" key="3">
    <source>
        <dbReference type="Proteomes" id="UP000619479"/>
    </source>
</evidence>
<feature type="region of interest" description="Disordered" evidence="1">
    <location>
        <begin position="271"/>
        <end position="302"/>
    </location>
</feature>
<reference evidence="2" key="1">
    <citation type="submission" date="2021-01" db="EMBL/GenBank/DDBJ databases">
        <title>Whole genome shotgun sequence of Actinoplanes cyaneus NBRC 14990.</title>
        <authorList>
            <person name="Komaki H."/>
            <person name="Tamura T."/>
        </authorList>
    </citation>
    <scope>NUCLEOTIDE SEQUENCE</scope>
    <source>
        <strain evidence="2">NBRC 14990</strain>
    </source>
</reference>
<keyword evidence="3" id="KW-1185">Reference proteome</keyword>
<sequence length="363" mass="39361">MEGRNGARTLGPDRLPCRCGRSYRRTMRAEQHRPTVSGKRVPTVAAGQSADGRTGPVAEVRHLQRVAGNRAVETVLQRMAKKKEKGKGRAPVVEPEPEPVNVVDAALGAIAGRLPGFGELPRNVRIDYATNAGILQPAGDGEALETVLTPDMGDDYEDAITEVQGELGRRGFVSGYDEAGAGASDWASSRISGAAGSLRESAEVKELWGGRTTLHHKISRSRLDLLLKWMKGNPRAKPMERFIERMKEVTGATSDTKVLWNMPANLELGAASDTRLSDPGSGFDGNVDQSGRNTPRTSALSEADRLITQLSEASTEEDFQEIADLLEEANVRHLNAYRGAVLSDPQVGQWEQKGSKWKRNNGT</sequence>
<dbReference type="EMBL" id="BOMH01000016">
    <property type="protein sequence ID" value="GID64237.1"/>
    <property type="molecule type" value="Genomic_DNA"/>
</dbReference>